<feature type="domain" description="CG-1" evidence="16">
    <location>
        <begin position="60"/>
        <end position="208"/>
    </location>
</feature>
<evidence type="ECO:0000256" key="3">
    <source>
        <dbReference type="ARBA" id="ARBA00008267"/>
    </source>
</evidence>
<evidence type="ECO:0000256" key="10">
    <source>
        <dbReference type="ARBA" id="ARBA00023054"/>
    </source>
</evidence>
<dbReference type="InterPro" id="IPR000048">
    <property type="entry name" value="IQ_motif_EF-hand-BS"/>
</dbReference>
<dbReference type="SMART" id="SM01076">
    <property type="entry name" value="CG-1"/>
    <property type="match status" value="1"/>
</dbReference>
<evidence type="ECO:0000259" key="16">
    <source>
        <dbReference type="PROSITE" id="PS51437"/>
    </source>
</evidence>
<evidence type="ECO:0000313" key="18">
    <source>
        <dbReference type="Proteomes" id="UP001189624"/>
    </source>
</evidence>
<dbReference type="SUPFAM" id="SSF81296">
    <property type="entry name" value="E set domains"/>
    <property type="match status" value="1"/>
</dbReference>
<dbReference type="PROSITE" id="PS50096">
    <property type="entry name" value="IQ"/>
    <property type="match status" value="4"/>
</dbReference>
<dbReference type="InterPro" id="IPR002110">
    <property type="entry name" value="Ankyrin_rpt"/>
</dbReference>
<keyword evidence="18" id="KW-1185">Reference proteome</keyword>
<dbReference type="Proteomes" id="UP001189624">
    <property type="component" value="Chromosome 6"/>
</dbReference>
<dbReference type="InterPro" id="IPR005559">
    <property type="entry name" value="CG-1_dom"/>
</dbReference>
<comment type="subcellular location">
    <subcellularLocation>
        <location evidence="2">Cell membrane</location>
        <topology evidence="2">Peripheral membrane protein</topology>
        <orientation evidence="2">Cytoplasmic side</orientation>
    </subcellularLocation>
    <subcellularLocation>
        <location evidence="1">Nucleus</location>
    </subcellularLocation>
</comment>
<evidence type="ECO:0000256" key="9">
    <source>
        <dbReference type="ARBA" id="ARBA00023043"/>
    </source>
</evidence>
<accession>A0AA86SNU8</accession>
<gene>
    <name evidence="17" type="ORF">AYBTSS11_LOCUS19684</name>
</gene>
<comment type="similarity">
    <text evidence="3">Belongs to the CAMTA family.</text>
</comment>
<dbReference type="FunFam" id="1.20.5.190:FF:000003">
    <property type="entry name" value="Calmodulin-binding transcription activator 2"/>
    <property type="match status" value="1"/>
</dbReference>
<evidence type="ECO:0000256" key="12">
    <source>
        <dbReference type="ARBA" id="ARBA00023159"/>
    </source>
</evidence>
<dbReference type="SMART" id="SM00248">
    <property type="entry name" value="ANK"/>
    <property type="match status" value="1"/>
</dbReference>
<dbReference type="Pfam" id="PF03859">
    <property type="entry name" value="CG-1"/>
    <property type="match status" value="1"/>
</dbReference>
<organism evidence="17 18">
    <name type="scientific">Sphenostylis stenocarpa</name>
    <dbReference type="NCBI Taxonomy" id="92480"/>
    <lineage>
        <taxon>Eukaryota</taxon>
        <taxon>Viridiplantae</taxon>
        <taxon>Streptophyta</taxon>
        <taxon>Embryophyta</taxon>
        <taxon>Tracheophyta</taxon>
        <taxon>Spermatophyta</taxon>
        <taxon>Magnoliopsida</taxon>
        <taxon>eudicotyledons</taxon>
        <taxon>Gunneridae</taxon>
        <taxon>Pentapetalae</taxon>
        <taxon>rosids</taxon>
        <taxon>fabids</taxon>
        <taxon>Fabales</taxon>
        <taxon>Fabaceae</taxon>
        <taxon>Papilionoideae</taxon>
        <taxon>50 kb inversion clade</taxon>
        <taxon>NPAAA clade</taxon>
        <taxon>indigoferoid/millettioid clade</taxon>
        <taxon>Phaseoleae</taxon>
        <taxon>Sphenostylis</taxon>
    </lineage>
</organism>
<evidence type="ECO:0000256" key="11">
    <source>
        <dbReference type="ARBA" id="ARBA00023125"/>
    </source>
</evidence>
<dbReference type="AlphaFoldDB" id="A0AA86SNU8"/>
<dbReference type="Pfam" id="PF12796">
    <property type="entry name" value="Ank_2"/>
    <property type="match status" value="1"/>
</dbReference>
<dbReference type="PROSITE" id="PS50088">
    <property type="entry name" value="ANK_REPEAT"/>
    <property type="match status" value="1"/>
</dbReference>
<sequence length="922" mass="104398">MGVNRKTVVGDAIVGFLVREEAVGWQNLSLVSFVVMANNLTGQLVASEIHGFHTLQDLDVSDTMEEAKSRWLRPNEIHAILCNHKYFKINAKPVHLPESGTIVLFDRKMLRNFRKDGHNWKKKSDGKTVKEAHEHLKGVLMVSSLLAMKKGSMYTMLMAKITQPLFVDVIGCLISMFCMTLGSEFQYIMSLEHIVLVHYRETREIQLQSSPVTPINSNSSSVSDPAASWIPPEEFDSGTNSAYTVELNDNVTVKNHEQKLHEINTLEWDDLVVSNVHTSTTPNGGNAPCSYQQNQSLLTGSFGNVSSNPSAEIPSFGLQSQDSFGMWVNNISDTECPINESALETSISSVHEPYSSLVADDQLSSLPELVFNLTEVSPAWASSTEKTKVLVTGYFHSNYQHLAKFNLVCVCGDVSFPVEIVQVGVYRCWVSPHSPGLVNIYLSFDGHKPISQVVNFEYRTPILHDPTASMEEKYNWNELRLQMRLAHLLFSSDKTLDIFSSKVSPTALKEARRFSSKTSFISKSWQFLMKLIDDKTTPFSQIKDNLFEIALKNKLKEWLLERIILGSKSTKYDAQGQGVIHLCAMLGYNWAISLFSWSGLSLDFRDKFGWTALHCAAYHGMEKMVATLLSCGARPNVVTDPTPQNPGGCTAADLSYMKGYDGLAAYLSEKSLVEQFNDMSLAGNITGTLETGSTDPVNPENLTEDQLYLKETLAAYRTAAGAAARIQAAYREHSLKLRYEAVELTSPEDQARHIVAAMRIQHAFRNYETRKTMAAAARIQHRFRTWKYRREFLHMRRQAIKIQAAFRGFQVRRQYRKIIWSVGVLEKAILRWRLKRKGFRGLQVNPVEDEKQENGAEEDFFRTSRKQAEERVERSVVRVQAMFRSKQAQVEYRRMKLAHNQAKLDLELEDFLNSEVDMLPKI</sequence>
<dbReference type="GO" id="GO:0005516">
    <property type="term" value="F:calmodulin binding"/>
    <property type="evidence" value="ECO:0007669"/>
    <property type="project" value="UniProtKB-KW"/>
</dbReference>
<evidence type="ECO:0000256" key="6">
    <source>
        <dbReference type="ARBA" id="ARBA00022860"/>
    </source>
</evidence>
<evidence type="ECO:0000256" key="13">
    <source>
        <dbReference type="ARBA" id="ARBA00023163"/>
    </source>
</evidence>
<dbReference type="PANTHER" id="PTHR23335:SF3">
    <property type="entry name" value="CALMODULIN-BINDING TRANSCRIPTION ACTIVATOR 5"/>
    <property type="match status" value="1"/>
</dbReference>
<dbReference type="GO" id="GO:0003690">
    <property type="term" value="F:double-stranded DNA binding"/>
    <property type="evidence" value="ECO:0007669"/>
    <property type="project" value="TreeGrafter"/>
</dbReference>
<evidence type="ECO:0000256" key="8">
    <source>
        <dbReference type="ARBA" id="ARBA00023016"/>
    </source>
</evidence>
<dbReference type="GO" id="GO:0006357">
    <property type="term" value="P:regulation of transcription by RNA polymerase II"/>
    <property type="evidence" value="ECO:0007669"/>
    <property type="project" value="TreeGrafter"/>
</dbReference>
<keyword evidence="12" id="KW-0010">Activator</keyword>
<reference evidence="17" key="1">
    <citation type="submission" date="2023-10" db="EMBL/GenBank/DDBJ databases">
        <authorList>
            <person name="Domelevo Entfellner J.-B."/>
        </authorList>
    </citation>
    <scope>NUCLEOTIDE SEQUENCE</scope>
</reference>
<dbReference type="PROSITE" id="PS50297">
    <property type="entry name" value="ANK_REP_REGION"/>
    <property type="match status" value="1"/>
</dbReference>
<dbReference type="GO" id="GO:0005634">
    <property type="term" value="C:nucleus"/>
    <property type="evidence" value="ECO:0007669"/>
    <property type="project" value="UniProtKB-SubCell"/>
</dbReference>
<dbReference type="GO" id="GO:0005886">
    <property type="term" value="C:plasma membrane"/>
    <property type="evidence" value="ECO:0007669"/>
    <property type="project" value="UniProtKB-SubCell"/>
</dbReference>
<dbReference type="EMBL" id="OY731403">
    <property type="protein sequence ID" value="CAJ1963270.1"/>
    <property type="molecule type" value="Genomic_DNA"/>
</dbReference>
<evidence type="ECO:0000256" key="5">
    <source>
        <dbReference type="ARBA" id="ARBA00022837"/>
    </source>
</evidence>
<proteinExistence type="inferred from homology"/>
<keyword evidence="8" id="KW-0346">Stress response</keyword>
<keyword evidence="4" id="KW-0677">Repeat</keyword>
<keyword evidence="6" id="KW-0112">Calmodulin-binding</keyword>
<protein>
    <recommendedName>
        <fullName evidence="16">CG-1 domain-containing protein</fullName>
    </recommendedName>
</protein>
<keyword evidence="14" id="KW-0539">Nucleus</keyword>
<dbReference type="Gene3D" id="1.20.5.190">
    <property type="match status" value="1"/>
</dbReference>
<dbReference type="SUPFAM" id="SSF52540">
    <property type="entry name" value="P-loop containing nucleoside triphosphate hydrolases"/>
    <property type="match status" value="1"/>
</dbReference>
<evidence type="ECO:0000256" key="14">
    <source>
        <dbReference type="ARBA" id="ARBA00023242"/>
    </source>
</evidence>
<dbReference type="InterPro" id="IPR013783">
    <property type="entry name" value="Ig-like_fold"/>
</dbReference>
<dbReference type="InterPro" id="IPR014756">
    <property type="entry name" value="Ig_E-set"/>
</dbReference>
<keyword evidence="13" id="KW-0804">Transcription</keyword>
<dbReference type="Gene3D" id="2.60.40.10">
    <property type="entry name" value="Immunoglobulins"/>
    <property type="match status" value="1"/>
</dbReference>
<evidence type="ECO:0000256" key="7">
    <source>
        <dbReference type="ARBA" id="ARBA00023015"/>
    </source>
</evidence>
<feature type="repeat" description="ANK" evidence="15">
    <location>
        <begin position="608"/>
        <end position="640"/>
    </location>
</feature>
<dbReference type="FunFam" id="2.60.40.10:FF:001656">
    <property type="entry name" value="Calmodulin-binding transcription activator 5"/>
    <property type="match status" value="1"/>
</dbReference>
<dbReference type="SMART" id="SM00015">
    <property type="entry name" value="IQ"/>
    <property type="match status" value="4"/>
</dbReference>
<dbReference type="InterPro" id="IPR027417">
    <property type="entry name" value="P-loop_NTPase"/>
</dbReference>
<evidence type="ECO:0000256" key="2">
    <source>
        <dbReference type="ARBA" id="ARBA00004413"/>
    </source>
</evidence>
<keyword evidence="5" id="KW-0106">Calcium</keyword>
<dbReference type="Gramene" id="rna-AYBTSS11_LOCUS19684">
    <property type="protein sequence ID" value="CAJ1963270.1"/>
    <property type="gene ID" value="gene-AYBTSS11_LOCUS19684"/>
</dbReference>
<keyword evidence="7" id="KW-0805">Transcription regulation</keyword>
<dbReference type="PANTHER" id="PTHR23335">
    <property type="entry name" value="CALMODULIN-BINDING TRANSCRIPTION ACTIVATOR CAMTA"/>
    <property type="match status" value="1"/>
</dbReference>
<dbReference type="CDD" id="cd23767">
    <property type="entry name" value="IQCD"/>
    <property type="match status" value="1"/>
</dbReference>
<dbReference type="Pfam" id="PF00612">
    <property type="entry name" value="IQ"/>
    <property type="match status" value="1"/>
</dbReference>
<dbReference type="PROSITE" id="PS51437">
    <property type="entry name" value="CG_1"/>
    <property type="match status" value="1"/>
</dbReference>
<dbReference type="InterPro" id="IPR036770">
    <property type="entry name" value="Ankyrin_rpt-contain_sf"/>
</dbReference>
<keyword evidence="10" id="KW-0175">Coiled coil</keyword>
<dbReference type="SUPFAM" id="SSF48403">
    <property type="entry name" value="Ankyrin repeat"/>
    <property type="match status" value="1"/>
</dbReference>
<dbReference type="Gene3D" id="1.25.40.20">
    <property type="entry name" value="Ankyrin repeat-containing domain"/>
    <property type="match status" value="1"/>
</dbReference>
<dbReference type="FunFam" id="1.25.40.20:FF:000150">
    <property type="entry name" value="calmodulin-binding transcription activator 5"/>
    <property type="match status" value="1"/>
</dbReference>
<evidence type="ECO:0000256" key="15">
    <source>
        <dbReference type="PROSITE-ProRule" id="PRU00023"/>
    </source>
</evidence>
<dbReference type="GO" id="GO:0003712">
    <property type="term" value="F:transcription coregulator activity"/>
    <property type="evidence" value="ECO:0007669"/>
    <property type="project" value="TreeGrafter"/>
</dbReference>
<evidence type="ECO:0000256" key="1">
    <source>
        <dbReference type="ARBA" id="ARBA00004123"/>
    </source>
</evidence>
<dbReference type="GO" id="GO:0006950">
    <property type="term" value="P:response to stress"/>
    <property type="evidence" value="ECO:0007669"/>
    <property type="project" value="UniProtKB-ARBA"/>
</dbReference>
<keyword evidence="11" id="KW-0238">DNA-binding</keyword>
<name>A0AA86SNU8_9FABA</name>
<evidence type="ECO:0000313" key="17">
    <source>
        <dbReference type="EMBL" id="CAJ1963270.1"/>
    </source>
</evidence>
<evidence type="ECO:0000256" key="4">
    <source>
        <dbReference type="ARBA" id="ARBA00022737"/>
    </source>
</evidence>
<keyword evidence="9 15" id="KW-0040">ANK repeat</keyword>